<name>A0AA40U577_9CHLA</name>
<dbReference type="SMART" id="SM00567">
    <property type="entry name" value="EZ_HEAT"/>
    <property type="match status" value="5"/>
</dbReference>
<sequence length="567" mass="63449">MELRRLALLGGFCFYFPCSLLGQFPSTLSQKLLYTSTQSAQKALSQYVDALEDHPHDYALLKKIGENLLKQGFLSTNPQVRKSAILGAGLANSEEALDILTHAMNTEDPEQQLLVLSAATSHLSKTSDSLLFSALASPYVLIRLEAAYRLAALKNTKVIDHLHALIPLLPEDIQALSAAIFLHLETEESDTYIRKLLTSTKSAVRSYTAMLIGEYQQKRFLPSLRNLLTSAFPQDQEAALYALGTLKDGQSYTAIKRLLYRPDPEVSLAAAQALILLEKEEDALPIMKKHLKEERPQALYLARLMSSDAAVPLLLPIFLHTENKEAKLNAALALLKLGNAHPQLLEFITSWLIRPHYTEAWMLTFSKGRALQSWKHVGVVLPDDPKERTQVLTAIHHVEEQILSWIFALPKEAYLPCIQKLLTSKNTTLAAKALLFLSHTSHQETLDLLSLASSLPGELIIRAYADLALYNITKSPEKKLSLHRYANHLIQETLLFIDTETPYPQPKAPYLRYQITPEVRAKLLLDILDALVISKTSEDITLLSRLIVQGNEKNHPILAGFLLKIIE</sequence>
<dbReference type="Proteomes" id="UP000054301">
    <property type="component" value="Unassembled WGS sequence"/>
</dbReference>
<dbReference type="InterPro" id="IPR011989">
    <property type="entry name" value="ARM-like"/>
</dbReference>
<dbReference type="Pfam" id="PF13646">
    <property type="entry name" value="HEAT_2"/>
    <property type="match status" value="1"/>
</dbReference>
<dbReference type="SUPFAM" id="SSF48371">
    <property type="entry name" value="ARM repeat"/>
    <property type="match status" value="1"/>
</dbReference>
<comment type="caution">
    <text evidence="1">The sequence shown here is derived from an EMBL/GenBank/DDBJ whole genome shotgun (WGS) entry which is preliminary data.</text>
</comment>
<dbReference type="EMBL" id="LFRH01000003">
    <property type="protein sequence ID" value="KTF28542.1"/>
    <property type="molecule type" value="Genomic_DNA"/>
</dbReference>
<dbReference type="RefSeq" id="WP_021756512.1">
    <property type="nucleotide sequence ID" value="NZ_CP080401.1"/>
</dbReference>
<dbReference type="AlphaFoldDB" id="A0AA40U577"/>
<dbReference type="InterPro" id="IPR016024">
    <property type="entry name" value="ARM-type_fold"/>
</dbReference>
<evidence type="ECO:0000313" key="1">
    <source>
        <dbReference type="EMBL" id="KTF28542.1"/>
    </source>
</evidence>
<reference evidence="1 2" key="1">
    <citation type="submission" date="2015-06" db="EMBL/GenBank/DDBJ databases">
        <title>More than comparative genomics: Whole genome sequencing reveals elusive C. pecorum plasmid and re-evaluates genetic differences and phylogenetic relationships between C. pecorum from pig, cattle, sheep and koala hosts.</title>
        <authorList>
            <person name="Jelocnik M."/>
            <person name="Bachmann N.L."/>
            <person name="Kaltenboeck B."/>
            <person name="Waugh C."/>
            <person name="Woolford L."/>
            <person name="Speight N."/>
            <person name="Gillett A."/>
            <person name="Higgins D."/>
            <person name="Flanagan C."/>
            <person name="Myers G."/>
            <person name="Timms P."/>
            <person name="Polkinghorne A."/>
        </authorList>
    </citation>
    <scope>NUCLEOTIDE SEQUENCE [LARGE SCALE GENOMIC DNA]</scope>
    <source>
        <strain evidence="1 2">L1</strain>
    </source>
</reference>
<accession>A0AA40U577</accession>
<dbReference type="PANTHER" id="PTHR12697">
    <property type="entry name" value="PBS LYASE HEAT-LIKE PROTEIN"/>
    <property type="match status" value="1"/>
</dbReference>
<dbReference type="InterPro" id="IPR004155">
    <property type="entry name" value="PBS_lyase_HEAT"/>
</dbReference>
<dbReference type="PANTHER" id="PTHR12697:SF5">
    <property type="entry name" value="DEOXYHYPUSINE HYDROXYLASE"/>
    <property type="match status" value="1"/>
</dbReference>
<gene>
    <name evidence="1" type="ORF">cpL1_0577</name>
</gene>
<proteinExistence type="predicted"/>
<organism evidence="1 2">
    <name type="scientific">Chlamydia pecorum</name>
    <dbReference type="NCBI Taxonomy" id="85991"/>
    <lineage>
        <taxon>Bacteria</taxon>
        <taxon>Pseudomonadati</taxon>
        <taxon>Chlamydiota</taxon>
        <taxon>Chlamydiia</taxon>
        <taxon>Chlamydiales</taxon>
        <taxon>Chlamydiaceae</taxon>
        <taxon>Chlamydia/Chlamydophila group</taxon>
        <taxon>Chlamydia</taxon>
    </lineage>
</organism>
<evidence type="ECO:0000313" key="2">
    <source>
        <dbReference type="Proteomes" id="UP000054301"/>
    </source>
</evidence>
<dbReference type="GeneID" id="99718653"/>
<protein>
    <submittedName>
        <fullName evidence="1">HEAT repeats family protein</fullName>
    </submittedName>
</protein>
<dbReference type="Gene3D" id="1.25.10.10">
    <property type="entry name" value="Leucine-rich Repeat Variant"/>
    <property type="match status" value="2"/>
</dbReference>
<dbReference type="GO" id="GO:0016491">
    <property type="term" value="F:oxidoreductase activity"/>
    <property type="evidence" value="ECO:0007669"/>
    <property type="project" value="TreeGrafter"/>
</dbReference>